<dbReference type="EMBL" id="SNRY01001831">
    <property type="protein sequence ID" value="KAA6328369.1"/>
    <property type="molecule type" value="Genomic_DNA"/>
</dbReference>
<protein>
    <recommendedName>
        <fullName evidence="2">DUF4194 domain-containing protein</fullName>
    </recommendedName>
</protein>
<sequence length="192" mass="22702">MNTENNIQPYSKTIVRLLKGTVERNSNVWDTIITYQTEIHEYISIIGLELIVKKDAGFAFVKQVEMEDGTTLNLVSRRQIGFETSIVLVVLRQILEEFDSNPIETQSFEKFITNTEVKDEVELFLPEKYNKVKFLKELDSYINKAEELGFLKEIEKRENETRYQIHRIIREKITLDDLQEFKNKLQEYVESV</sequence>
<comment type="caution">
    <text evidence="1">The sequence shown here is derived from an EMBL/GenBank/DDBJ whole genome shotgun (WGS) entry which is preliminary data.</text>
</comment>
<dbReference type="AlphaFoldDB" id="A0A5J4R3S8"/>
<dbReference type="InterPro" id="IPR025449">
    <property type="entry name" value="JetB"/>
</dbReference>
<gene>
    <name evidence="1" type="ORF">EZS27_022728</name>
</gene>
<name>A0A5J4R3S8_9ZZZZ</name>
<evidence type="ECO:0008006" key="2">
    <source>
        <dbReference type="Google" id="ProtNLM"/>
    </source>
</evidence>
<organism evidence="1">
    <name type="scientific">termite gut metagenome</name>
    <dbReference type="NCBI Taxonomy" id="433724"/>
    <lineage>
        <taxon>unclassified sequences</taxon>
        <taxon>metagenomes</taxon>
        <taxon>organismal metagenomes</taxon>
    </lineage>
</organism>
<dbReference type="Pfam" id="PF13835">
    <property type="entry name" value="DUF4194"/>
    <property type="match status" value="1"/>
</dbReference>
<proteinExistence type="predicted"/>
<accession>A0A5J4R3S8</accession>
<reference evidence="1" key="1">
    <citation type="submission" date="2019-03" db="EMBL/GenBank/DDBJ databases">
        <title>Single cell metagenomics reveals metabolic interactions within the superorganism composed of flagellate Streblomastix strix and complex community of Bacteroidetes bacteria on its surface.</title>
        <authorList>
            <person name="Treitli S.C."/>
            <person name="Kolisko M."/>
            <person name="Husnik F."/>
            <person name="Keeling P."/>
            <person name="Hampl V."/>
        </authorList>
    </citation>
    <scope>NUCLEOTIDE SEQUENCE</scope>
    <source>
        <strain evidence="1">STM</strain>
    </source>
</reference>
<evidence type="ECO:0000313" key="1">
    <source>
        <dbReference type="EMBL" id="KAA6328369.1"/>
    </source>
</evidence>